<dbReference type="Proteomes" id="UP001212097">
    <property type="component" value="Chromosome"/>
</dbReference>
<gene>
    <name evidence="2" type="ORF">O6R08_04045</name>
</gene>
<reference evidence="2 3" key="1">
    <citation type="submission" date="2023-06" db="EMBL/GenBank/DDBJ databases">
        <title>The Gram-positive Non-spore-bearing Anaerobic Bacilli of Human Feces.</title>
        <authorList>
            <person name="Eggerth A.H."/>
        </authorList>
    </citation>
    <scope>NUCLEOTIDE SEQUENCE [LARGE SCALE GENOMIC DNA]</scope>
    <source>
        <strain evidence="2 3">CBA3108</strain>
    </source>
</reference>
<protein>
    <submittedName>
        <fullName evidence="2">Transposase</fullName>
    </submittedName>
</protein>
<evidence type="ECO:0000259" key="1">
    <source>
        <dbReference type="Pfam" id="PF02371"/>
    </source>
</evidence>
<accession>A0ABY7R043</accession>
<name>A0ABY7R043_9ACTN</name>
<sequence>MAQNSLWADTVHRLGCLRPISTLTGFGLVVEIGDWARFTGNSIGSFVGVVPSENSSGQS</sequence>
<organism evidence="2 3">
    <name type="scientific">Cutibacterium equinum</name>
    <dbReference type="NCBI Taxonomy" id="3016342"/>
    <lineage>
        <taxon>Bacteria</taxon>
        <taxon>Bacillati</taxon>
        <taxon>Actinomycetota</taxon>
        <taxon>Actinomycetes</taxon>
        <taxon>Propionibacteriales</taxon>
        <taxon>Propionibacteriaceae</taxon>
        <taxon>Cutibacterium</taxon>
    </lineage>
</organism>
<dbReference type="EMBL" id="CP115668">
    <property type="protein sequence ID" value="WCC80664.1"/>
    <property type="molecule type" value="Genomic_DNA"/>
</dbReference>
<feature type="domain" description="Transposase IS116/IS110/IS902 C-terminal" evidence="1">
    <location>
        <begin position="20"/>
        <end position="59"/>
    </location>
</feature>
<dbReference type="RefSeq" id="WP_271418844.1">
    <property type="nucleotide sequence ID" value="NZ_CP115668.1"/>
</dbReference>
<dbReference type="InterPro" id="IPR003346">
    <property type="entry name" value="Transposase_20"/>
</dbReference>
<proteinExistence type="predicted"/>
<evidence type="ECO:0000313" key="2">
    <source>
        <dbReference type="EMBL" id="WCC80664.1"/>
    </source>
</evidence>
<keyword evidence="3" id="KW-1185">Reference proteome</keyword>
<dbReference type="Pfam" id="PF02371">
    <property type="entry name" value="Transposase_20"/>
    <property type="match status" value="1"/>
</dbReference>
<evidence type="ECO:0000313" key="3">
    <source>
        <dbReference type="Proteomes" id="UP001212097"/>
    </source>
</evidence>